<protein>
    <submittedName>
        <fullName evidence="1">Zinc ABC transporter substrate-binding protein</fullName>
    </submittedName>
</protein>
<dbReference type="Pfam" id="PF01297">
    <property type="entry name" value="ZnuA"/>
    <property type="match status" value="1"/>
</dbReference>
<dbReference type="Proteomes" id="UP000327030">
    <property type="component" value="Chromosome 1"/>
</dbReference>
<dbReference type="AlphaFoldDB" id="A0A5P6VPA9"/>
<dbReference type="GO" id="GO:0046872">
    <property type="term" value="F:metal ion binding"/>
    <property type="evidence" value="ECO:0007669"/>
    <property type="project" value="InterPro"/>
</dbReference>
<evidence type="ECO:0000313" key="2">
    <source>
        <dbReference type="Proteomes" id="UP000327030"/>
    </source>
</evidence>
<dbReference type="KEGG" id="pxv:FXF36_05820"/>
<accession>A0A5P6VPA9</accession>
<dbReference type="OrthoDB" id="9810636at2"/>
<dbReference type="SUPFAM" id="SSF53807">
    <property type="entry name" value="Helical backbone' metal receptor"/>
    <property type="match status" value="1"/>
</dbReference>
<dbReference type="InterPro" id="IPR006127">
    <property type="entry name" value="ZnuA-like"/>
</dbReference>
<dbReference type="GO" id="GO:0030001">
    <property type="term" value="P:metal ion transport"/>
    <property type="evidence" value="ECO:0007669"/>
    <property type="project" value="InterPro"/>
</dbReference>
<dbReference type="InterPro" id="IPR018247">
    <property type="entry name" value="EF_Hand_1_Ca_BS"/>
</dbReference>
<name>A0A5P6VPA9_PSEXY</name>
<dbReference type="RefSeq" id="WP_151622900.1">
    <property type="nucleotide sequence ID" value="NZ_CP043028.1"/>
</dbReference>
<dbReference type="EMBL" id="CP043028">
    <property type="protein sequence ID" value="QFJ54407.1"/>
    <property type="molecule type" value="Genomic_DNA"/>
</dbReference>
<organism evidence="1 2">
    <name type="scientific">Pseudobutyrivibrio xylanivorans</name>
    <dbReference type="NCBI Taxonomy" id="185007"/>
    <lineage>
        <taxon>Bacteria</taxon>
        <taxon>Bacillati</taxon>
        <taxon>Bacillota</taxon>
        <taxon>Clostridia</taxon>
        <taxon>Lachnospirales</taxon>
        <taxon>Lachnospiraceae</taxon>
        <taxon>Pseudobutyrivibrio</taxon>
    </lineage>
</organism>
<evidence type="ECO:0000313" key="1">
    <source>
        <dbReference type="EMBL" id="QFJ54407.1"/>
    </source>
</evidence>
<dbReference type="PANTHER" id="PTHR42953">
    <property type="entry name" value="HIGH-AFFINITY ZINC UPTAKE SYSTEM PROTEIN ZNUA-RELATED"/>
    <property type="match status" value="1"/>
</dbReference>
<dbReference type="InterPro" id="IPR050492">
    <property type="entry name" value="Bact_metal-bind_prot9"/>
</dbReference>
<dbReference type="PROSITE" id="PS00018">
    <property type="entry name" value="EF_HAND_1"/>
    <property type="match status" value="1"/>
</dbReference>
<sequence>MKKNKLIFVLLLLCSITVVSSVGTFFYVKLNNNHTAAEDDILVMTSCNPVYIATLNVLDGVDGYRVENLSQPTTGCLHDYTLTTEDMKKLSKADMLIVNGGGMEGYLEDVMEAYPNLQIVDTYEDIEHSNGFIGMDTYLIKEEEKEHDHEEEKESLPLEGKVAAELTDEVSNEVSDEHEHHHDHGANSHIWMDDRLFKCQVTSIANALMEPNRNREETPISKNFLEYSNKLENEIDKQGLDKTLAGSNVAILHEAFAYTAQSLGANVVATMDLDEERQVSAGEVSEFLDAIRDNNVAIVFAEYDYGKSMGDLIEEQTDAKVVYLETLVHGSYDASSYITVQNSNFSKIRDIL</sequence>
<dbReference type="Gene3D" id="3.40.50.1980">
    <property type="entry name" value="Nitrogenase molybdenum iron protein domain"/>
    <property type="match status" value="2"/>
</dbReference>
<reference evidence="2" key="1">
    <citation type="submission" date="2019-08" db="EMBL/GenBank/DDBJ databases">
        <title>Complete Genome Sequence of the Polysaccharide-Degrading Rumen Bacterium Pseudobutyrivibrio xylanivorans MA3014.</title>
        <authorList>
            <person name="Palevich N."/>
            <person name="Maclean P.H."/>
            <person name="Kelly W.J."/>
            <person name="Leahy S.C."/>
            <person name="Rakonjac J."/>
            <person name="Attwood G.T."/>
        </authorList>
    </citation>
    <scope>NUCLEOTIDE SEQUENCE [LARGE SCALE GENOMIC DNA]</scope>
    <source>
        <strain evidence="2">MA3014</strain>
    </source>
</reference>
<proteinExistence type="predicted"/>
<gene>
    <name evidence="1" type="ORF">FXF36_05820</name>
</gene>